<keyword evidence="1" id="KW-0812">Transmembrane</keyword>
<dbReference type="InterPro" id="IPR012867">
    <property type="entry name" value="DUF1648"/>
</dbReference>
<dbReference type="Pfam" id="PF07853">
    <property type="entry name" value="DUF1648"/>
    <property type="match status" value="1"/>
</dbReference>
<feature type="domain" description="DUF1648" evidence="2">
    <location>
        <begin position="30"/>
        <end position="71"/>
    </location>
</feature>
<organism evidence="3 4">
    <name type="scientific">Clostridium vincentii</name>
    <dbReference type="NCBI Taxonomy" id="52704"/>
    <lineage>
        <taxon>Bacteria</taxon>
        <taxon>Bacillati</taxon>
        <taxon>Bacillota</taxon>
        <taxon>Clostridia</taxon>
        <taxon>Eubacteriales</taxon>
        <taxon>Clostridiaceae</taxon>
        <taxon>Clostridium</taxon>
    </lineage>
</organism>
<dbReference type="Proteomes" id="UP000239471">
    <property type="component" value="Unassembled WGS sequence"/>
</dbReference>
<sequence length="90" mass="10158">MKPNKSKIKPNKNTMKPTKSKIKFSKTGILILLIPLALMLLLLPVLPDKIPMQLNTSGDASWYLDKNLSFIIGLCPFMLYILAKINSKKE</sequence>
<proteinExistence type="predicted"/>
<evidence type="ECO:0000259" key="2">
    <source>
        <dbReference type="Pfam" id="PF07853"/>
    </source>
</evidence>
<comment type="caution">
    <text evidence="3">The sequence shown here is derived from an EMBL/GenBank/DDBJ whole genome shotgun (WGS) entry which is preliminary data.</text>
</comment>
<dbReference type="RefSeq" id="WP_106060733.1">
    <property type="nucleotide sequence ID" value="NZ_PVXQ01000037.1"/>
</dbReference>
<evidence type="ECO:0000256" key="1">
    <source>
        <dbReference type="SAM" id="Phobius"/>
    </source>
</evidence>
<evidence type="ECO:0000313" key="3">
    <source>
        <dbReference type="EMBL" id="PRR81056.1"/>
    </source>
</evidence>
<keyword evidence="1" id="KW-0472">Membrane</keyword>
<evidence type="ECO:0000313" key="4">
    <source>
        <dbReference type="Proteomes" id="UP000239471"/>
    </source>
</evidence>
<protein>
    <recommendedName>
        <fullName evidence="2">DUF1648 domain-containing protein</fullName>
    </recommendedName>
</protein>
<dbReference type="AlphaFoldDB" id="A0A2T0BAX3"/>
<reference evidence="3 4" key="1">
    <citation type="submission" date="2018-03" db="EMBL/GenBank/DDBJ databases">
        <title>Genome sequence of Clostridium vincentii DSM 10228.</title>
        <authorList>
            <person name="Poehlein A."/>
            <person name="Daniel R."/>
        </authorList>
    </citation>
    <scope>NUCLEOTIDE SEQUENCE [LARGE SCALE GENOMIC DNA]</scope>
    <source>
        <strain evidence="3 4">DSM 10228</strain>
    </source>
</reference>
<name>A0A2T0BAX3_9CLOT</name>
<gene>
    <name evidence="3" type="ORF">CLVI_28140</name>
</gene>
<keyword evidence="1" id="KW-1133">Transmembrane helix</keyword>
<dbReference type="EMBL" id="PVXQ01000037">
    <property type="protein sequence ID" value="PRR81056.1"/>
    <property type="molecule type" value="Genomic_DNA"/>
</dbReference>
<accession>A0A2T0BAX3</accession>
<feature type="transmembrane region" description="Helical" evidence="1">
    <location>
        <begin position="63"/>
        <end position="83"/>
    </location>
</feature>
<keyword evidence="4" id="KW-1185">Reference proteome</keyword>